<organism evidence="3">
    <name type="scientific">viral metagenome</name>
    <dbReference type="NCBI Taxonomy" id="1070528"/>
    <lineage>
        <taxon>unclassified sequences</taxon>
        <taxon>metagenomes</taxon>
        <taxon>organismal metagenomes</taxon>
    </lineage>
</organism>
<proteinExistence type="predicted"/>
<dbReference type="AlphaFoldDB" id="A0A6C0E0U3"/>
<reference evidence="3" key="1">
    <citation type="journal article" date="2020" name="Nature">
        <title>Giant virus diversity and host interactions through global metagenomics.</title>
        <authorList>
            <person name="Schulz F."/>
            <person name="Roux S."/>
            <person name="Paez-Espino D."/>
            <person name="Jungbluth S."/>
            <person name="Walsh D.A."/>
            <person name="Denef V.J."/>
            <person name="McMahon K.D."/>
            <person name="Konstantinidis K.T."/>
            <person name="Eloe-Fadrosh E.A."/>
            <person name="Kyrpides N.C."/>
            <person name="Woyke T."/>
        </authorList>
    </citation>
    <scope>NUCLEOTIDE SEQUENCE</scope>
    <source>
        <strain evidence="3">GVMAG-M-3300023174-75</strain>
    </source>
</reference>
<dbReference type="Gene3D" id="3.40.50.300">
    <property type="entry name" value="P-loop containing nucleotide triphosphate hydrolases"/>
    <property type="match status" value="1"/>
</dbReference>
<dbReference type="PANTHER" id="PTHR43718">
    <property type="entry name" value="LON PROTEASE"/>
    <property type="match status" value="1"/>
</dbReference>
<dbReference type="GO" id="GO:0016887">
    <property type="term" value="F:ATP hydrolysis activity"/>
    <property type="evidence" value="ECO:0007669"/>
    <property type="project" value="InterPro"/>
</dbReference>
<dbReference type="GO" id="GO:0051131">
    <property type="term" value="P:chaperone-mediated protein complex assembly"/>
    <property type="evidence" value="ECO:0007669"/>
    <property type="project" value="TreeGrafter"/>
</dbReference>
<dbReference type="GO" id="GO:0006515">
    <property type="term" value="P:protein quality control for misfolded or incompletely synthesized proteins"/>
    <property type="evidence" value="ECO:0007669"/>
    <property type="project" value="TreeGrafter"/>
</dbReference>
<dbReference type="PANTHER" id="PTHR43718:SF2">
    <property type="entry name" value="LON PROTEASE HOMOLOG, MITOCHONDRIAL"/>
    <property type="match status" value="1"/>
</dbReference>
<feature type="compositionally biased region" description="Acidic residues" evidence="1">
    <location>
        <begin position="150"/>
        <end position="189"/>
    </location>
</feature>
<sequence length="639" mass="73505">MSHKYNTRLTSGAIKRTKYISHDSNFDDNSSSEDDSASIASSSSSIKSKFNKLDYYKFLNSLYPSKYSATKVTNEIANVNKVKPKCVKDDTNFKNFILRNKMFLEAKNPKNSLHKIIDKNNRPKNILRPKNNSKNIIIINIKENGKYEEEDKEYEYEYEDDEDEHEDEDDEDEDEDEDKEADEDDEDEESNNKSKNDKVNQYNTNENSVPALPHIANKNYKVFNKILCDEDKEADYFKKCLSKTQQETLIDKLKELQDLTKIDKPYLLHLVDLDIPDEYKACALRKINTMRSMDGGFGNSEFYKIKSWVDAFLKIPFNKYNNLPISFADGIEKCHDFMEYTKKTLDGVVYGLEDAKIQIMQMVGLWLVNPNAIGCAIAIKGPPGTGKTTLIKEGISKILNRPFALVALGGCGDSGFLDGFDYTYEGSKYGKIIDILIQCGCMNPVILFDELDKLSDSFKGQEVTGVLTHLTDSTQNTKFSDKYFSEISINVSKALFIFSYNDENAVNNVLKDRMYKIETKGYKTKEKLIIAKEHLLPKIRDEIKFDISTIVFNDDLLEYIINDFTEKEDGVRNLKRCLEIIYKKLNLYRLMKPNINLFENSEGLKLKNKISFPCILTKQMIDDLINKGTTKDIPYGMYV</sequence>
<dbReference type="InterPro" id="IPR027417">
    <property type="entry name" value="P-loop_NTPase"/>
</dbReference>
<dbReference type="SUPFAM" id="SSF52540">
    <property type="entry name" value="P-loop containing nucleoside triphosphate hydrolases"/>
    <property type="match status" value="1"/>
</dbReference>
<dbReference type="GO" id="GO:0004176">
    <property type="term" value="F:ATP-dependent peptidase activity"/>
    <property type="evidence" value="ECO:0007669"/>
    <property type="project" value="InterPro"/>
</dbReference>
<feature type="compositionally biased region" description="Polar residues" evidence="1">
    <location>
        <begin position="199"/>
        <end position="208"/>
    </location>
</feature>
<dbReference type="GO" id="GO:0005524">
    <property type="term" value="F:ATP binding"/>
    <property type="evidence" value="ECO:0007669"/>
    <property type="project" value="InterPro"/>
</dbReference>
<evidence type="ECO:0000313" key="3">
    <source>
        <dbReference type="EMBL" id="QHT21045.1"/>
    </source>
</evidence>
<evidence type="ECO:0000256" key="1">
    <source>
        <dbReference type="SAM" id="MobiDB-lite"/>
    </source>
</evidence>
<feature type="region of interest" description="Disordered" evidence="1">
    <location>
        <begin position="148"/>
        <end position="211"/>
    </location>
</feature>
<protein>
    <recommendedName>
        <fullName evidence="2">ATPase AAA-type core domain-containing protein</fullName>
    </recommendedName>
</protein>
<accession>A0A6C0E0U3</accession>
<dbReference type="InterPro" id="IPR003959">
    <property type="entry name" value="ATPase_AAA_core"/>
</dbReference>
<dbReference type="InterPro" id="IPR027065">
    <property type="entry name" value="Lon_Prtase"/>
</dbReference>
<feature type="domain" description="ATPase AAA-type core" evidence="2">
    <location>
        <begin position="379"/>
        <end position="517"/>
    </location>
</feature>
<name>A0A6C0E0U3_9ZZZZ</name>
<dbReference type="Pfam" id="PF00004">
    <property type="entry name" value="AAA"/>
    <property type="match status" value="1"/>
</dbReference>
<dbReference type="Gene3D" id="1.10.8.60">
    <property type="match status" value="1"/>
</dbReference>
<evidence type="ECO:0000259" key="2">
    <source>
        <dbReference type="Pfam" id="PF00004"/>
    </source>
</evidence>
<dbReference type="GO" id="GO:0003697">
    <property type="term" value="F:single-stranded DNA binding"/>
    <property type="evidence" value="ECO:0007669"/>
    <property type="project" value="TreeGrafter"/>
</dbReference>
<dbReference type="GO" id="GO:0004252">
    <property type="term" value="F:serine-type endopeptidase activity"/>
    <property type="evidence" value="ECO:0007669"/>
    <property type="project" value="InterPro"/>
</dbReference>
<dbReference type="GO" id="GO:0007005">
    <property type="term" value="P:mitochondrion organization"/>
    <property type="evidence" value="ECO:0007669"/>
    <property type="project" value="TreeGrafter"/>
</dbReference>
<dbReference type="EMBL" id="MN739685">
    <property type="protein sequence ID" value="QHT21045.1"/>
    <property type="molecule type" value="Genomic_DNA"/>
</dbReference>
<dbReference type="GO" id="GO:0005759">
    <property type="term" value="C:mitochondrial matrix"/>
    <property type="evidence" value="ECO:0007669"/>
    <property type="project" value="TreeGrafter"/>
</dbReference>